<evidence type="ECO:0000313" key="3">
    <source>
        <dbReference type="Proteomes" id="UP000238296"/>
    </source>
</evidence>
<sequence>MAVNQKLENTSNACTRSSHGPSTGCCTRYSSTLLALRLRCGSSAPGTAPNASRNSSTSAVPIDVKLRQVLRITASPTMARRLCGFIRPPRPVADQTAQSWPGVGLLAAVG</sequence>
<dbReference type="Proteomes" id="UP000238296">
    <property type="component" value="Unassembled WGS sequence"/>
</dbReference>
<evidence type="ECO:0000313" key="2">
    <source>
        <dbReference type="EMBL" id="PQM44646.1"/>
    </source>
</evidence>
<dbReference type="EMBL" id="PPEA01000744">
    <property type="protein sequence ID" value="PQM44646.1"/>
    <property type="molecule type" value="Genomic_DNA"/>
</dbReference>
<feature type="region of interest" description="Disordered" evidence="1">
    <location>
        <begin position="1"/>
        <end position="24"/>
    </location>
</feature>
<reference evidence="2 3" key="1">
    <citation type="journal article" date="2017" name="Int. J. Syst. Evol. Microbiol.">
        <title>Mycobacterium talmoniae sp. nov., a slowly growing mycobacterium isolated from human respiratory samples.</title>
        <authorList>
            <person name="Davidson R.M."/>
            <person name="DeGroote M.A."/>
            <person name="Marola J.L."/>
            <person name="Buss S."/>
            <person name="Jones V."/>
            <person name="McNeil M.R."/>
            <person name="Freifeld A.G."/>
            <person name="Elaine Epperson L."/>
            <person name="Hasan N.A."/>
            <person name="Jackson M."/>
            <person name="Iwen P.C."/>
            <person name="Salfinger M."/>
            <person name="Strong M."/>
        </authorList>
    </citation>
    <scope>NUCLEOTIDE SEQUENCE [LARGE SCALE GENOMIC DNA]</scope>
    <source>
        <strain evidence="2 3">ATCC BAA-2683</strain>
    </source>
</reference>
<evidence type="ECO:0000256" key="1">
    <source>
        <dbReference type="SAM" id="MobiDB-lite"/>
    </source>
</evidence>
<comment type="caution">
    <text evidence="2">The sequence shown here is derived from an EMBL/GenBank/DDBJ whole genome shotgun (WGS) entry which is preliminary data.</text>
</comment>
<organism evidence="2 3">
    <name type="scientific">Mycobacterium talmoniae</name>
    <dbReference type="NCBI Taxonomy" id="1858794"/>
    <lineage>
        <taxon>Bacteria</taxon>
        <taxon>Bacillati</taxon>
        <taxon>Actinomycetota</taxon>
        <taxon>Actinomycetes</taxon>
        <taxon>Mycobacteriales</taxon>
        <taxon>Mycobacteriaceae</taxon>
        <taxon>Mycobacterium</taxon>
    </lineage>
</organism>
<name>A0A2S8BDD2_9MYCO</name>
<accession>A0A2S8BDD2</accession>
<gene>
    <name evidence="2" type="ORF">C1Y40_05192</name>
</gene>
<dbReference type="AlphaFoldDB" id="A0A2S8BDD2"/>
<proteinExistence type="predicted"/>
<protein>
    <submittedName>
        <fullName evidence="2">Uncharacterized protein</fullName>
    </submittedName>
</protein>